<dbReference type="GO" id="GO:0016853">
    <property type="term" value="F:isomerase activity"/>
    <property type="evidence" value="ECO:0007669"/>
    <property type="project" value="UniProtKB-KW"/>
</dbReference>
<dbReference type="PANTHER" id="PTHR13887">
    <property type="entry name" value="GLUTATHIONE S-TRANSFERASE KAPPA"/>
    <property type="match status" value="1"/>
</dbReference>
<accession>A0A285STF1</accession>
<dbReference type="InterPro" id="IPR011767">
    <property type="entry name" value="GLR_AS"/>
</dbReference>
<reference evidence="3" key="1">
    <citation type="submission" date="2017-08" db="EMBL/GenBank/DDBJ databases">
        <authorList>
            <person name="Varghese N."/>
            <person name="Submissions S."/>
        </authorList>
    </citation>
    <scope>NUCLEOTIDE SEQUENCE [LARGE SCALE GENOMIC DNA]</scope>
    <source>
        <strain evidence="3">JA276</strain>
    </source>
</reference>
<dbReference type="CDD" id="cd03024">
    <property type="entry name" value="DsbA_FrnE"/>
    <property type="match status" value="1"/>
</dbReference>
<dbReference type="OrthoDB" id="9799122at2"/>
<sequence length="207" mass="22525">MIALDIFADPTCPWCYLAKAALDRALEARPDHPFALAWYPFRLYPQLPSEGMERAAFLKARYGAEAARAELPIIEAAQAAGVALNLPAIARMPNSRDALRLLYWAGIEGRQSPVMAALMRAYWREGRDIGAPAVLEAIAAETGLDARLIRRLLGSDADGDTIAAREAHARARGITAVPTFILGDEHVITGAQDTPFWCTLIDEISAL</sequence>
<dbReference type="Pfam" id="PF01323">
    <property type="entry name" value="DSBA"/>
    <property type="match status" value="1"/>
</dbReference>
<keyword evidence="3" id="KW-1185">Reference proteome</keyword>
<dbReference type="EMBL" id="OBMT01000009">
    <property type="protein sequence ID" value="SOC11825.1"/>
    <property type="molecule type" value="Genomic_DNA"/>
</dbReference>
<dbReference type="Gene3D" id="3.40.30.10">
    <property type="entry name" value="Glutaredoxin"/>
    <property type="match status" value="1"/>
</dbReference>
<name>A0A285STF1_9RHOB</name>
<dbReference type="SUPFAM" id="SSF52833">
    <property type="entry name" value="Thioredoxin-like"/>
    <property type="match status" value="1"/>
</dbReference>
<evidence type="ECO:0000313" key="3">
    <source>
        <dbReference type="Proteomes" id="UP000219111"/>
    </source>
</evidence>
<proteinExistence type="predicted"/>
<dbReference type="AlphaFoldDB" id="A0A285STF1"/>
<dbReference type="GO" id="GO:0016491">
    <property type="term" value="F:oxidoreductase activity"/>
    <property type="evidence" value="ECO:0007669"/>
    <property type="project" value="InterPro"/>
</dbReference>
<dbReference type="PANTHER" id="PTHR13887:SF41">
    <property type="entry name" value="THIOREDOXIN SUPERFAMILY PROTEIN"/>
    <property type="match status" value="1"/>
</dbReference>
<evidence type="ECO:0000313" key="2">
    <source>
        <dbReference type="EMBL" id="SOC11825.1"/>
    </source>
</evidence>
<keyword evidence="2" id="KW-0413">Isomerase</keyword>
<feature type="domain" description="DSBA-like thioredoxin" evidence="1">
    <location>
        <begin position="4"/>
        <end position="195"/>
    </location>
</feature>
<dbReference type="InterPro" id="IPR001853">
    <property type="entry name" value="DSBA-like_thioredoxin_dom"/>
</dbReference>
<protein>
    <submittedName>
        <fullName evidence="2">Predicted DsbA family dithiol-disulfide isomerase</fullName>
    </submittedName>
</protein>
<dbReference type="PROSITE" id="PS00195">
    <property type="entry name" value="GLUTAREDOXIN_1"/>
    <property type="match status" value="1"/>
</dbReference>
<dbReference type="RefSeq" id="WP_097070516.1">
    <property type="nucleotide sequence ID" value="NZ_OBMT01000009.1"/>
</dbReference>
<dbReference type="InterPro" id="IPR036249">
    <property type="entry name" value="Thioredoxin-like_sf"/>
</dbReference>
<dbReference type="Proteomes" id="UP000219111">
    <property type="component" value="Unassembled WGS sequence"/>
</dbReference>
<gene>
    <name evidence="2" type="ORF">SAMN05877831_10962</name>
</gene>
<evidence type="ECO:0000259" key="1">
    <source>
        <dbReference type="Pfam" id="PF01323"/>
    </source>
</evidence>
<organism evidence="2 3">
    <name type="scientific">Rhodobacter maris</name>
    <dbReference type="NCBI Taxonomy" id="446682"/>
    <lineage>
        <taxon>Bacteria</taxon>
        <taxon>Pseudomonadati</taxon>
        <taxon>Pseudomonadota</taxon>
        <taxon>Alphaproteobacteria</taxon>
        <taxon>Rhodobacterales</taxon>
        <taxon>Rhodobacter group</taxon>
        <taxon>Rhodobacter</taxon>
    </lineage>
</organism>